<accession>A0A427Y1R9</accession>
<feature type="compositionally biased region" description="Polar residues" evidence="2">
    <location>
        <begin position="272"/>
        <end position="291"/>
    </location>
</feature>
<dbReference type="AlphaFoldDB" id="A0A427Y1R9"/>
<feature type="coiled-coil region" evidence="1">
    <location>
        <begin position="461"/>
        <end position="516"/>
    </location>
</feature>
<feature type="region of interest" description="Disordered" evidence="2">
    <location>
        <begin position="522"/>
        <end position="544"/>
    </location>
</feature>
<sequence length="573" mass="62907">MVSPPPHLPQWAGSVPQTPPRRVSRHYHSQEGWYTTTKDYAYGDTTLCDKDTHYDDEYHEEVHSADDSDYEDHELFHAAEGAPSSHAPENHPYHELNNAFVLGASSDEADKDNGVPFLDSDEMAEHFYAERSPPKLASLSSHPSDGPHDYNQDAYDGYSHDTHLYPHVSTPSFHPSASGSASGFTPAQAEVLSSFDPLAHDGRIDGYVDIWRTQTAPGLPAIPPQSHPVIAIHHATGSGPSNVHRVTLTSDPLSYVADSVSSPAHQPPRWQGFSTTPHTSPPQSHLTSDTHSGSDEEEDRNSNPFHVNIPPTEAEASQTLLSLMHELRRAHRGPDMGPPRTPPAYMTTSDDYSDSFEAEVVTPDTPCPHRTPAGMLWSSPKHNESPGLSSDLLVLNLQRTTSNSRTKTSTETKRLQSLLMAKQRDLELAYASISRQERELADQHHTLAVAHQAFEAGKRVIKDKNDRMVELEKKNEALKRKCENRDKTVDTLEAIVSVLEETNEDQKQTIKSLEQALSARLAVGGSQGGSGGESGGQGGSITLKRGRQVAEVELGETPFKRLKLASSESPCLH</sequence>
<proteinExistence type="predicted"/>
<evidence type="ECO:0000313" key="4">
    <source>
        <dbReference type="Proteomes" id="UP000279236"/>
    </source>
</evidence>
<name>A0A427Y1R9_9TREE</name>
<gene>
    <name evidence="3" type="ORF">EHS24_006608</name>
</gene>
<feature type="region of interest" description="Disordered" evidence="2">
    <location>
        <begin position="132"/>
        <end position="184"/>
    </location>
</feature>
<dbReference type="RefSeq" id="XP_028478470.1">
    <property type="nucleotide sequence ID" value="XM_028622018.1"/>
</dbReference>
<feature type="compositionally biased region" description="Polar residues" evidence="2">
    <location>
        <begin position="169"/>
        <end position="184"/>
    </location>
</feature>
<keyword evidence="4" id="KW-1185">Reference proteome</keyword>
<feature type="region of interest" description="Disordered" evidence="2">
    <location>
        <begin position="257"/>
        <end position="310"/>
    </location>
</feature>
<dbReference type="EMBL" id="RSCE01000003">
    <property type="protein sequence ID" value="RSH85022.1"/>
    <property type="molecule type" value="Genomic_DNA"/>
</dbReference>
<reference evidence="3 4" key="1">
    <citation type="submission" date="2018-11" db="EMBL/GenBank/DDBJ databases">
        <title>Genome sequence of Apiotrichum porosum DSM 27194.</title>
        <authorList>
            <person name="Aliyu H."/>
            <person name="Gorte O."/>
            <person name="Ochsenreither K."/>
        </authorList>
    </citation>
    <scope>NUCLEOTIDE SEQUENCE [LARGE SCALE GENOMIC DNA]</scope>
    <source>
        <strain evidence="3 4">DSM 27194</strain>
    </source>
</reference>
<protein>
    <submittedName>
        <fullName evidence="3">Uncharacterized protein</fullName>
    </submittedName>
</protein>
<evidence type="ECO:0000313" key="3">
    <source>
        <dbReference type="EMBL" id="RSH85022.1"/>
    </source>
</evidence>
<evidence type="ECO:0000256" key="2">
    <source>
        <dbReference type="SAM" id="MobiDB-lite"/>
    </source>
</evidence>
<evidence type="ECO:0000256" key="1">
    <source>
        <dbReference type="SAM" id="Coils"/>
    </source>
</evidence>
<keyword evidence="1" id="KW-0175">Coiled coil</keyword>
<dbReference type="GeneID" id="39591151"/>
<feature type="region of interest" description="Disordered" evidence="2">
    <location>
        <begin position="1"/>
        <end position="27"/>
    </location>
</feature>
<dbReference type="Proteomes" id="UP000279236">
    <property type="component" value="Unassembled WGS sequence"/>
</dbReference>
<comment type="caution">
    <text evidence="3">The sequence shown here is derived from an EMBL/GenBank/DDBJ whole genome shotgun (WGS) entry which is preliminary data.</text>
</comment>
<organism evidence="3 4">
    <name type="scientific">Apiotrichum porosum</name>
    <dbReference type="NCBI Taxonomy" id="105984"/>
    <lineage>
        <taxon>Eukaryota</taxon>
        <taxon>Fungi</taxon>
        <taxon>Dikarya</taxon>
        <taxon>Basidiomycota</taxon>
        <taxon>Agaricomycotina</taxon>
        <taxon>Tremellomycetes</taxon>
        <taxon>Trichosporonales</taxon>
        <taxon>Trichosporonaceae</taxon>
        <taxon>Apiotrichum</taxon>
    </lineage>
</organism>
<feature type="compositionally biased region" description="Gly residues" evidence="2">
    <location>
        <begin position="525"/>
        <end position="539"/>
    </location>
</feature>